<dbReference type="InterPro" id="IPR003660">
    <property type="entry name" value="HAMP_dom"/>
</dbReference>
<evidence type="ECO:0000259" key="3">
    <source>
        <dbReference type="PROSITE" id="PS50885"/>
    </source>
</evidence>
<feature type="domain" description="GGDEF" evidence="4">
    <location>
        <begin position="366"/>
        <end position="498"/>
    </location>
</feature>
<organism evidence="5 6">
    <name type="scientific">Idiomarina ramblicola</name>
    <dbReference type="NCBI Taxonomy" id="263724"/>
    <lineage>
        <taxon>Bacteria</taxon>
        <taxon>Pseudomonadati</taxon>
        <taxon>Pseudomonadota</taxon>
        <taxon>Gammaproteobacteria</taxon>
        <taxon>Alteromonadales</taxon>
        <taxon>Idiomarinaceae</taxon>
        <taxon>Idiomarina</taxon>
    </lineage>
</organism>
<dbReference type="InterPro" id="IPR029150">
    <property type="entry name" value="dCache_3"/>
</dbReference>
<feature type="domain" description="HAMP" evidence="3">
    <location>
        <begin position="281"/>
        <end position="333"/>
    </location>
</feature>
<keyword evidence="1" id="KW-0472">Membrane</keyword>
<dbReference type="GO" id="GO:0016020">
    <property type="term" value="C:membrane"/>
    <property type="evidence" value="ECO:0007669"/>
    <property type="project" value="InterPro"/>
</dbReference>
<dbReference type="CDD" id="cd01949">
    <property type="entry name" value="GGDEF"/>
    <property type="match status" value="1"/>
</dbReference>
<feature type="transmembrane region" description="Helical" evidence="1">
    <location>
        <begin position="259"/>
        <end position="279"/>
    </location>
</feature>
<dbReference type="SUPFAM" id="SSF158472">
    <property type="entry name" value="HAMP domain-like"/>
    <property type="match status" value="1"/>
</dbReference>
<dbReference type="Pfam" id="PF00990">
    <property type="entry name" value="GGDEF"/>
    <property type="match status" value="1"/>
</dbReference>
<protein>
    <recommendedName>
        <fullName evidence="7">GGDEF domain-containing protein</fullName>
    </recommendedName>
</protein>
<dbReference type="GO" id="GO:0007165">
    <property type="term" value="P:signal transduction"/>
    <property type="evidence" value="ECO:0007669"/>
    <property type="project" value="InterPro"/>
</dbReference>
<evidence type="ECO:0000313" key="5">
    <source>
        <dbReference type="EMBL" id="RUO68885.1"/>
    </source>
</evidence>
<dbReference type="PANTHER" id="PTHR33121">
    <property type="entry name" value="CYCLIC DI-GMP PHOSPHODIESTERASE PDEF"/>
    <property type="match status" value="1"/>
</dbReference>
<evidence type="ECO:0000256" key="1">
    <source>
        <dbReference type="SAM" id="Phobius"/>
    </source>
</evidence>
<evidence type="ECO:0000259" key="2">
    <source>
        <dbReference type="PROSITE" id="PS50883"/>
    </source>
</evidence>
<dbReference type="SMART" id="SM00052">
    <property type="entry name" value="EAL"/>
    <property type="match status" value="1"/>
</dbReference>
<evidence type="ECO:0000313" key="6">
    <source>
        <dbReference type="Proteomes" id="UP000288058"/>
    </source>
</evidence>
<reference evidence="6" key="1">
    <citation type="journal article" date="2018" name="Front. Microbiol.">
        <title>Genome-Based Analysis Reveals the Taxonomy and Diversity of the Family Idiomarinaceae.</title>
        <authorList>
            <person name="Liu Y."/>
            <person name="Lai Q."/>
            <person name="Shao Z."/>
        </authorList>
    </citation>
    <scope>NUCLEOTIDE SEQUENCE [LARGE SCALE GENOMIC DNA]</scope>
    <source>
        <strain evidence="6">R22</strain>
    </source>
</reference>
<dbReference type="NCBIfam" id="TIGR00254">
    <property type="entry name" value="GGDEF"/>
    <property type="match status" value="1"/>
</dbReference>
<dbReference type="SMART" id="SM00304">
    <property type="entry name" value="HAMP"/>
    <property type="match status" value="1"/>
</dbReference>
<dbReference type="EMBL" id="PIQC01000005">
    <property type="protein sequence ID" value="RUO68885.1"/>
    <property type="molecule type" value="Genomic_DNA"/>
</dbReference>
<keyword evidence="6" id="KW-1185">Reference proteome</keyword>
<evidence type="ECO:0008006" key="7">
    <source>
        <dbReference type="Google" id="ProtNLM"/>
    </source>
</evidence>
<dbReference type="AlphaFoldDB" id="A0A432YZ55"/>
<name>A0A432YZ55_9GAMM</name>
<dbReference type="InterPro" id="IPR000160">
    <property type="entry name" value="GGDEF_dom"/>
</dbReference>
<dbReference type="PANTHER" id="PTHR33121:SF71">
    <property type="entry name" value="OXYGEN SENSOR PROTEIN DOSP"/>
    <property type="match status" value="1"/>
</dbReference>
<proteinExistence type="predicted"/>
<dbReference type="SMART" id="SM00267">
    <property type="entry name" value="GGDEF"/>
    <property type="match status" value="1"/>
</dbReference>
<dbReference type="PROSITE" id="PS50883">
    <property type="entry name" value="EAL"/>
    <property type="match status" value="1"/>
</dbReference>
<keyword evidence="1" id="KW-0812">Transmembrane</keyword>
<dbReference type="InterPro" id="IPR029787">
    <property type="entry name" value="Nucleotide_cyclase"/>
</dbReference>
<evidence type="ECO:0000259" key="4">
    <source>
        <dbReference type="PROSITE" id="PS50887"/>
    </source>
</evidence>
<dbReference type="Pfam" id="PF00563">
    <property type="entry name" value="EAL"/>
    <property type="match status" value="1"/>
</dbReference>
<dbReference type="Proteomes" id="UP000288058">
    <property type="component" value="Unassembled WGS sequence"/>
</dbReference>
<comment type="caution">
    <text evidence="5">The sequence shown here is derived from an EMBL/GenBank/DDBJ whole genome shotgun (WGS) entry which is preliminary data.</text>
</comment>
<dbReference type="GO" id="GO:0071111">
    <property type="term" value="F:cyclic-guanylate-specific phosphodiesterase activity"/>
    <property type="evidence" value="ECO:0007669"/>
    <property type="project" value="InterPro"/>
</dbReference>
<dbReference type="InterPro" id="IPR035919">
    <property type="entry name" value="EAL_sf"/>
</dbReference>
<sequence length="763" mass="85287">MITRFRTRLTVILAGLVAGALLVALAAVWIATENQLERSIERELGVSERVFRELLDSRSAQLLQAAEVLTGDFGFKRAVSSKDRETIVSALVNHGERIEAELMVLQTPDGSEIASSHTFEQLRINPRTAGLNRELAVVEEELFQLVTVPVNAPNLIAWATLGFEVDSDLAQELKSLANADISLWLENSKDVVASSLEDEYVSALSEVLKNDDKAMDDWLLKYDLAGNEVILEAGSNDAVHVVLTTSLDAATAEFTRLRWQIILIALAALIVAMLLAAIIGRGVSRPLQQLSGAARKLQQGDYSESNLSLNDDEFGDLANAFGSMRKAISEREKRISYQASHDHLTDLPNRRFFREQLQNLLSDTKGRGCLLLLNIHQFRVLNDSVGQEIGDDILRQLSIRLQQCCDNSELLARVGGDEFAILYSNETLKLNLDNRIEQLKAFLKSPFKVGDSDYRLAFNLGVVYFPEQGSDVDLLIRRAQVSVQQAKLQQSFYVEYQTGLDEQHMRRLQIIESLKNAVEEKELHLVLQPKINCQTGSVVGAEVLLRWQSETLGFVGPDEFIPLAEQSGAITELTEWVCRESSKLLHQWHEQGRALKLSINLSAVDLLSDALPLLFEQLIKDFPDLPKLLVLEVTESAVMKDPEKAIARLETLKRIGFSISIDDYGTGHSSLAQLRRLPVEELKVDRAFVQHLSEDSMDKSIVRSTIQLAHELGLHVVAEGVEDEASWKVLQALQCDELQGYFFSKPLPISDFADYLNNHDVNR</sequence>
<dbReference type="CDD" id="cd01948">
    <property type="entry name" value="EAL"/>
    <property type="match status" value="1"/>
</dbReference>
<dbReference type="InterPro" id="IPR050706">
    <property type="entry name" value="Cyclic-di-GMP_PDE-like"/>
</dbReference>
<dbReference type="Gene3D" id="3.30.70.270">
    <property type="match status" value="1"/>
</dbReference>
<dbReference type="Gene3D" id="6.10.340.10">
    <property type="match status" value="1"/>
</dbReference>
<dbReference type="Pfam" id="PF14827">
    <property type="entry name" value="dCache_3"/>
    <property type="match status" value="1"/>
</dbReference>
<dbReference type="PROSITE" id="PS50887">
    <property type="entry name" value="GGDEF"/>
    <property type="match status" value="1"/>
</dbReference>
<dbReference type="OrthoDB" id="9804951at2"/>
<dbReference type="CDD" id="cd06225">
    <property type="entry name" value="HAMP"/>
    <property type="match status" value="1"/>
</dbReference>
<dbReference type="SUPFAM" id="SSF141868">
    <property type="entry name" value="EAL domain-like"/>
    <property type="match status" value="1"/>
</dbReference>
<accession>A0A432YZ55</accession>
<dbReference type="RefSeq" id="WP_126782042.1">
    <property type="nucleotide sequence ID" value="NZ_PIQC01000005.1"/>
</dbReference>
<dbReference type="Pfam" id="PF00672">
    <property type="entry name" value="HAMP"/>
    <property type="match status" value="1"/>
</dbReference>
<dbReference type="SUPFAM" id="SSF55073">
    <property type="entry name" value="Nucleotide cyclase"/>
    <property type="match status" value="1"/>
</dbReference>
<dbReference type="InterPro" id="IPR001633">
    <property type="entry name" value="EAL_dom"/>
</dbReference>
<keyword evidence="1" id="KW-1133">Transmembrane helix</keyword>
<dbReference type="Gene3D" id="3.20.20.450">
    <property type="entry name" value="EAL domain"/>
    <property type="match status" value="1"/>
</dbReference>
<gene>
    <name evidence="5" type="ORF">CWI78_08195</name>
</gene>
<dbReference type="InterPro" id="IPR043128">
    <property type="entry name" value="Rev_trsase/Diguanyl_cyclase"/>
</dbReference>
<dbReference type="PROSITE" id="PS50885">
    <property type="entry name" value="HAMP"/>
    <property type="match status" value="1"/>
</dbReference>
<feature type="domain" description="EAL" evidence="2">
    <location>
        <begin position="507"/>
        <end position="760"/>
    </location>
</feature>